<reference evidence="4 5" key="1">
    <citation type="journal article" date="2020" name="Nat. Commun.">
        <title>Genome of Tripterygium wilfordii and identification of cytochrome P450 involved in triptolide biosynthesis.</title>
        <authorList>
            <person name="Tu L."/>
            <person name="Su P."/>
            <person name="Zhang Z."/>
            <person name="Gao L."/>
            <person name="Wang J."/>
            <person name="Hu T."/>
            <person name="Zhou J."/>
            <person name="Zhang Y."/>
            <person name="Zhao Y."/>
            <person name="Liu Y."/>
            <person name="Song Y."/>
            <person name="Tong Y."/>
            <person name="Lu Y."/>
            <person name="Yang J."/>
            <person name="Xu C."/>
            <person name="Jia M."/>
            <person name="Peters R.J."/>
            <person name="Huang L."/>
            <person name="Gao W."/>
        </authorList>
    </citation>
    <scope>NUCLEOTIDE SEQUENCE [LARGE SCALE GENOMIC DNA]</scope>
    <source>
        <strain evidence="5">cv. XIE 37</strain>
        <tissue evidence="4">Leaf</tissue>
    </source>
</reference>
<evidence type="ECO:0000313" key="4">
    <source>
        <dbReference type="EMBL" id="KAF5747647.1"/>
    </source>
</evidence>
<dbReference type="GO" id="GO:0034976">
    <property type="term" value="P:response to endoplasmic reticulum stress"/>
    <property type="evidence" value="ECO:0007669"/>
    <property type="project" value="InterPro"/>
</dbReference>
<dbReference type="AlphaFoldDB" id="A0A7J7DMV2"/>
<dbReference type="InterPro" id="IPR015915">
    <property type="entry name" value="Kelch-typ_b-propeller"/>
</dbReference>
<dbReference type="PROSITE" id="PS51222">
    <property type="entry name" value="DCD"/>
    <property type="match status" value="1"/>
</dbReference>
<dbReference type="Gene3D" id="2.120.10.80">
    <property type="entry name" value="Kelch-type beta propeller"/>
    <property type="match status" value="2"/>
</dbReference>
<dbReference type="FunCoup" id="A0A7J7DMV2">
    <property type="interactions" value="668"/>
</dbReference>
<dbReference type="SMART" id="SM00612">
    <property type="entry name" value="Kelch"/>
    <property type="match status" value="6"/>
</dbReference>
<feature type="domain" description="DCD" evidence="3">
    <location>
        <begin position="35"/>
        <end position="168"/>
    </location>
</feature>
<dbReference type="PANTHER" id="PTHR46034">
    <property type="match status" value="1"/>
</dbReference>
<sequence>MGAGRKTQTININGSGPTNPNPVASHFSSRSLQKNQLGGVIFGCTINTIKECLSSQLFGLPGLHFPYVKNIDPGLPLFLFNYSDRRLHGIYEAASPGRLNINPYGWTTDGSEKTQYPAQVQIHVRQQCQPLLEEQFKPIIADNYYTRGHFWFELDHTQTSKLILLLASSAVASIPYVPQNEASHRNLFQLLPSTGMREEGQAFEKFHPEIEHSNRSSRNSDSIDIAPSFDGDYQTLEARSNVEVVEQDEKDIVFKKLQELALKRETQRYSYVEDSSVTDNKHLEDKSFPGEQLGIEERNEESLPSSSDCQSIITQLIQGMEELKTFKEDQTMKIGYLEHKLAEAEKEIQQLKNRCMLLESGSNPSMADVDELVVESVGGLDQDTSESIYLIGGYDGQSWLSLLNSYFPTQDVLKSLSSMSSVRSYASAAQLNGELYVLGGGDGNGWYDTVESFNPASDNWMFRPSLNERKGSLAGALVNDKIFAIGGGNGSKSFSDVEMLDLDVGRWIPTRSMLEKRFALAAVELNGALYATGGYDGNDYLNSAERFDPREHSWTRIASMTKRRGCHSLVVLNEKLYALGGFDGKTMVPSVDIFDPRTGYWISGEPMKEPKGYFAAAVVKESIYVIGGVKNGDVVLDTVEHFKEGQGWQETKSEAIGRRCFLSAIVL</sequence>
<keyword evidence="5" id="KW-1185">Reference proteome</keyword>
<protein>
    <submittedName>
        <fullName evidence="4">Kelch repeat-containing family protein</fullName>
    </submittedName>
</protein>
<dbReference type="InterPro" id="IPR044832">
    <property type="entry name" value="NRP-like"/>
</dbReference>
<evidence type="ECO:0000256" key="2">
    <source>
        <dbReference type="SAM" id="MobiDB-lite"/>
    </source>
</evidence>
<evidence type="ECO:0000313" key="5">
    <source>
        <dbReference type="Proteomes" id="UP000593562"/>
    </source>
</evidence>
<proteinExistence type="predicted"/>
<dbReference type="InParanoid" id="A0A7J7DMV2"/>
<dbReference type="Pfam" id="PF01344">
    <property type="entry name" value="Kelch_1"/>
    <property type="match status" value="4"/>
</dbReference>
<name>A0A7J7DMV2_TRIWF</name>
<comment type="caution">
    <text evidence="4">The sequence shown here is derived from an EMBL/GenBank/DDBJ whole genome shotgun (WGS) entry which is preliminary data.</text>
</comment>
<dbReference type="SUPFAM" id="SSF117281">
    <property type="entry name" value="Kelch motif"/>
    <property type="match status" value="1"/>
</dbReference>
<dbReference type="InterPro" id="IPR006652">
    <property type="entry name" value="Kelch_1"/>
</dbReference>
<gene>
    <name evidence="4" type="ORF">HS088_TW05G00374</name>
</gene>
<dbReference type="SMART" id="SM00767">
    <property type="entry name" value="DCD"/>
    <property type="match status" value="1"/>
</dbReference>
<evidence type="ECO:0000256" key="1">
    <source>
        <dbReference type="SAM" id="Coils"/>
    </source>
</evidence>
<dbReference type="Proteomes" id="UP000593562">
    <property type="component" value="Unassembled WGS sequence"/>
</dbReference>
<dbReference type="PANTHER" id="PTHR46034:SF7">
    <property type="entry name" value="INFLUENZA VIRUS NS1A-BINDING PROTEIN"/>
    <property type="match status" value="1"/>
</dbReference>
<accession>A0A7J7DMV2</accession>
<feature type="coiled-coil region" evidence="1">
    <location>
        <begin position="327"/>
        <end position="361"/>
    </location>
</feature>
<dbReference type="EMBL" id="JAAARO010000005">
    <property type="protein sequence ID" value="KAF5747647.1"/>
    <property type="molecule type" value="Genomic_DNA"/>
</dbReference>
<dbReference type="Pfam" id="PF10539">
    <property type="entry name" value="Dev_Cell_Death"/>
    <property type="match status" value="1"/>
</dbReference>
<keyword evidence="1" id="KW-0175">Coiled coil</keyword>
<evidence type="ECO:0000259" key="3">
    <source>
        <dbReference type="PROSITE" id="PS51222"/>
    </source>
</evidence>
<dbReference type="OrthoDB" id="45365at2759"/>
<dbReference type="InterPro" id="IPR013989">
    <property type="entry name" value="Dev_and_cell_death_domain"/>
</dbReference>
<feature type="region of interest" description="Disordered" evidence="2">
    <location>
        <begin position="1"/>
        <end position="28"/>
    </location>
</feature>
<organism evidence="4 5">
    <name type="scientific">Tripterygium wilfordii</name>
    <name type="common">Thunder God vine</name>
    <dbReference type="NCBI Taxonomy" id="458696"/>
    <lineage>
        <taxon>Eukaryota</taxon>
        <taxon>Viridiplantae</taxon>
        <taxon>Streptophyta</taxon>
        <taxon>Embryophyta</taxon>
        <taxon>Tracheophyta</taxon>
        <taxon>Spermatophyta</taxon>
        <taxon>Magnoliopsida</taxon>
        <taxon>eudicotyledons</taxon>
        <taxon>Gunneridae</taxon>
        <taxon>Pentapetalae</taxon>
        <taxon>rosids</taxon>
        <taxon>fabids</taxon>
        <taxon>Celastrales</taxon>
        <taxon>Celastraceae</taxon>
        <taxon>Tripterygium</taxon>
    </lineage>
</organism>